<feature type="compositionally biased region" description="Low complexity" evidence="6">
    <location>
        <begin position="144"/>
        <end position="155"/>
    </location>
</feature>
<dbReference type="STRING" id="742152.A0A2H3J906"/>
<evidence type="ECO:0000256" key="5">
    <source>
        <dbReference type="ARBA" id="ARBA00023242"/>
    </source>
</evidence>
<dbReference type="Gene3D" id="3.70.10.10">
    <property type="match status" value="2"/>
</dbReference>
<dbReference type="PANTHER" id="PTHR10870:SF0">
    <property type="entry name" value="CELL CYCLE CHECKPOINT PROTEIN RAD1"/>
    <property type="match status" value="1"/>
</dbReference>
<sequence length="366" mass="39852">MSGADSDDESIKILSASIHDIRYFTVLLRGLSFSDRASLLVNSSGISVTVEHSRTLLATAIIFRPLFNEFEYNPEPESNPPSPSPSGAEEEAEEERSTGFDIPLNIFIDCLNIFGTAGGSTIPAPSRKLRWKPPNTDENSDTEGNNQGPSNGGSNAQAKKDSANGRIDQYFASEKGTGMRLAYAGQGYPLTLLIAEKANGPTAKCQITTFEPGEQLILDFDESPTIMKIILKSSWLRDALSELESLSCDKLTIIGNPPPPPGRAARLSAPPRLRLQATGPLGSTEIDYPNDSEVLETCECAGQVRFSYRFKLVTCAQRALQSSTKTSLRINEDGMLHLQLMLPAPRARSSDMSAFVEFRCLPLDED</sequence>
<accession>A0A2H3J906</accession>
<dbReference type="AlphaFoldDB" id="A0A2H3J906"/>
<dbReference type="SUPFAM" id="SSF55979">
    <property type="entry name" value="DNA clamp"/>
    <property type="match status" value="1"/>
</dbReference>
<dbReference type="PANTHER" id="PTHR10870">
    <property type="entry name" value="CELL CYCLE CHECKPOINT PROTEIN RAD1"/>
    <property type="match status" value="1"/>
</dbReference>
<evidence type="ECO:0000256" key="1">
    <source>
        <dbReference type="ARBA" id="ARBA00004123"/>
    </source>
</evidence>
<reference evidence="7 8" key="1">
    <citation type="journal article" date="2012" name="Science">
        <title>The Paleozoic origin of enzymatic lignin decomposition reconstructed from 31 fungal genomes.</title>
        <authorList>
            <person name="Floudas D."/>
            <person name="Binder M."/>
            <person name="Riley R."/>
            <person name="Barry K."/>
            <person name="Blanchette R.A."/>
            <person name="Henrissat B."/>
            <person name="Martinez A.T."/>
            <person name="Otillar R."/>
            <person name="Spatafora J.W."/>
            <person name="Yadav J.S."/>
            <person name="Aerts A."/>
            <person name="Benoit I."/>
            <person name="Boyd A."/>
            <person name="Carlson A."/>
            <person name="Copeland A."/>
            <person name="Coutinho P.M."/>
            <person name="de Vries R.P."/>
            <person name="Ferreira P."/>
            <person name="Findley K."/>
            <person name="Foster B."/>
            <person name="Gaskell J."/>
            <person name="Glotzer D."/>
            <person name="Gorecki P."/>
            <person name="Heitman J."/>
            <person name="Hesse C."/>
            <person name="Hori C."/>
            <person name="Igarashi K."/>
            <person name="Jurgens J.A."/>
            <person name="Kallen N."/>
            <person name="Kersten P."/>
            <person name="Kohler A."/>
            <person name="Kuees U."/>
            <person name="Kumar T.K.A."/>
            <person name="Kuo A."/>
            <person name="LaButti K."/>
            <person name="Larrondo L.F."/>
            <person name="Lindquist E."/>
            <person name="Ling A."/>
            <person name="Lombard V."/>
            <person name="Lucas S."/>
            <person name="Lundell T."/>
            <person name="Martin R."/>
            <person name="McLaughlin D.J."/>
            <person name="Morgenstern I."/>
            <person name="Morin E."/>
            <person name="Murat C."/>
            <person name="Nagy L.G."/>
            <person name="Nolan M."/>
            <person name="Ohm R.A."/>
            <person name="Patyshakuliyeva A."/>
            <person name="Rokas A."/>
            <person name="Ruiz-Duenas F.J."/>
            <person name="Sabat G."/>
            <person name="Salamov A."/>
            <person name="Samejima M."/>
            <person name="Schmutz J."/>
            <person name="Slot J.C."/>
            <person name="St John F."/>
            <person name="Stenlid J."/>
            <person name="Sun H."/>
            <person name="Sun S."/>
            <person name="Syed K."/>
            <person name="Tsang A."/>
            <person name="Wiebenga A."/>
            <person name="Young D."/>
            <person name="Pisabarro A."/>
            <person name="Eastwood D.C."/>
            <person name="Martin F."/>
            <person name="Cullen D."/>
            <person name="Grigoriev I.V."/>
            <person name="Hibbett D.S."/>
        </authorList>
    </citation>
    <scope>NUCLEOTIDE SEQUENCE [LARGE SCALE GENOMIC DNA]</scope>
    <source>
        <strain evidence="7 8">MD-104</strain>
    </source>
</reference>
<dbReference type="GO" id="GO:0000077">
    <property type="term" value="P:DNA damage checkpoint signaling"/>
    <property type="evidence" value="ECO:0007669"/>
    <property type="project" value="InterPro"/>
</dbReference>
<keyword evidence="3" id="KW-0227">DNA damage</keyword>
<gene>
    <name evidence="7" type="ORF">WOLCODRAFT_161553</name>
</gene>
<dbReference type="InterPro" id="IPR003021">
    <property type="entry name" value="Rad1_Rec1_Rad17"/>
</dbReference>
<organism evidence="7 8">
    <name type="scientific">Wolfiporia cocos (strain MD-104)</name>
    <name type="common">Brown rot fungus</name>
    <dbReference type="NCBI Taxonomy" id="742152"/>
    <lineage>
        <taxon>Eukaryota</taxon>
        <taxon>Fungi</taxon>
        <taxon>Dikarya</taxon>
        <taxon>Basidiomycota</taxon>
        <taxon>Agaricomycotina</taxon>
        <taxon>Agaricomycetes</taxon>
        <taxon>Polyporales</taxon>
        <taxon>Phaeolaceae</taxon>
        <taxon>Wolfiporia</taxon>
    </lineage>
</organism>
<evidence type="ECO:0000256" key="3">
    <source>
        <dbReference type="ARBA" id="ARBA00022763"/>
    </source>
</evidence>
<feature type="region of interest" description="Disordered" evidence="6">
    <location>
        <begin position="124"/>
        <end position="164"/>
    </location>
</feature>
<dbReference type="GO" id="GO:0030896">
    <property type="term" value="C:checkpoint clamp complex"/>
    <property type="evidence" value="ECO:0007669"/>
    <property type="project" value="TreeGrafter"/>
</dbReference>
<dbReference type="GO" id="GO:0006281">
    <property type="term" value="P:DNA repair"/>
    <property type="evidence" value="ECO:0007669"/>
    <property type="project" value="UniProtKB-KW"/>
</dbReference>
<dbReference type="EMBL" id="KB467942">
    <property type="protein sequence ID" value="PCH38411.1"/>
    <property type="molecule type" value="Genomic_DNA"/>
</dbReference>
<evidence type="ECO:0000256" key="6">
    <source>
        <dbReference type="SAM" id="MobiDB-lite"/>
    </source>
</evidence>
<evidence type="ECO:0000256" key="4">
    <source>
        <dbReference type="ARBA" id="ARBA00023204"/>
    </source>
</evidence>
<dbReference type="Proteomes" id="UP000218811">
    <property type="component" value="Unassembled WGS sequence"/>
</dbReference>
<comment type="subcellular location">
    <subcellularLocation>
        <location evidence="1">Nucleus</location>
    </subcellularLocation>
</comment>
<dbReference type="InterPro" id="IPR046938">
    <property type="entry name" value="DNA_clamp_sf"/>
</dbReference>
<evidence type="ECO:0000313" key="8">
    <source>
        <dbReference type="Proteomes" id="UP000218811"/>
    </source>
</evidence>
<keyword evidence="4" id="KW-0234">DNA repair</keyword>
<dbReference type="Pfam" id="PF02144">
    <property type="entry name" value="Rad1"/>
    <property type="match status" value="1"/>
</dbReference>
<evidence type="ECO:0000256" key="2">
    <source>
        <dbReference type="ARBA" id="ARBA00010991"/>
    </source>
</evidence>
<feature type="region of interest" description="Disordered" evidence="6">
    <location>
        <begin position="72"/>
        <end position="96"/>
    </location>
</feature>
<comment type="similarity">
    <text evidence="2">Belongs to the rad1 family.</text>
</comment>
<dbReference type="PRINTS" id="PR01245">
    <property type="entry name" value="RAD1REC1"/>
</dbReference>
<dbReference type="OrthoDB" id="337581at2759"/>
<proteinExistence type="inferred from homology"/>
<evidence type="ECO:0000313" key="7">
    <source>
        <dbReference type="EMBL" id="PCH38411.1"/>
    </source>
</evidence>
<protein>
    <submittedName>
        <fullName evidence="7">Rad1-domain-containing protein</fullName>
    </submittedName>
</protein>
<keyword evidence="5" id="KW-0539">Nucleus</keyword>
<dbReference type="OMA" id="WSQAYKF"/>
<keyword evidence="8" id="KW-1185">Reference proteome</keyword>
<name>A0A2H3J906_WOLCO</name>